<keyword evidence="6" id="KW-1185">Reference proteome</keyword>
<protein>
    <recommendedName>
        <fullName evidence="4">NodB homology domain-containing protein</fullName>
    </recommendedName>
</protein>
<dbReference type="PROSITE" id="PS51677">
    <property type="entry name" value="NODB"/>
    <property type="match status" value="1"/>
</dbReference>
<dbReference type="InterPro" id="IPR050248">
    <property type="entry name" value="Polysacc_deacetylase_ArnD"/>
</dbReference>
<dbReference type="PANTHER" id="PTHR10587">
    <property type="entry name" value="GLYCOSYL TRANSFERASE-RELATED"/>
    <property type="match status" value="1"/>
</dbReference>
<sequence length="250" mass="27614">MSGWVRVGVAAVAMSALVALGPPAEASSAAGAAKPAQRAEPIKQAEPVNCYRAKCIALTFDDGPGPHTARLLDTLKKNGVRVTFFLVGEQVERRPSVVRRMAREGHEIANHTYSHPRLTELGVDEIVSEIKRGKAAIRKVTKRQPEMLRPPYGLTDERVEALAGAQGQAVMLWSSSSRDWELRRTDLIVKRALKLARRDGIMLLHDIVPGTVRAMPKLLKELRKRGYTVVTVREARRGKLPGPGERWPAR</sequence>
<evidence type="ECO:0000256" key="3">
    <source>
        <dbReference type="SAM" id="SignalP"/>
    </source>
</evidence>
<organism evidence="5 6">
    <name type="scientific">Spongiactinospora gelatinilytica</name>
    <dbReference type="NCBI Taxonomy" id="2666298"/>
    <lineage>
        <taxon>Bacteria</taxon>
        <taxon>Bacillati</taxon>
        <taxon>Actinomycetota</taxon>
        <taxon>Actinomycetes</taxon>
        <taxon>Streptosporangiales</taxon>
        <taxon>Streptosporangiaceae</taxon>
        <taxon>Spongiactinospora</taxon>
    </lineage>
</organism>
<dbReference type="GO" id="GO:0046872">
    <property type="term" value="F:metal ion binding"/>
    <property type="evidence" value="ECO:0007669"/>
    <property type="project" value="UniProtKB-KW"/>
</dbReference>
<evidence type="ECO:0000256" key="1">
    <source>
        <dbReference type="ARBA" id="ARBA00022723"/>
    </source>
</evidence>
<dbReference type="RefSeq" id="WP_111171657.1">
    <property type="nucleotide sequence ID" value="NZ_POUA01000484.1"/>
</dbReference>
<evidence type="ECO:0000256" key="2">
    <source>
        <dbReference type="ARBA" id="ARBA00022801"/>
    </source>
</evidence>
<evidence type="ECO:0000259" key="4">
    <source>
        <dbReference type="PROSITE" id="PS51677"/>
    </source>
</evidence>
<dbReference type="Gene3D" id="3.20.20.370">
    <property type="entry name" value="Glycoside hydrolase/deacetylase"/>
    <property type="match status" value="1"/>
</dbReference>
<comment type="caution">
    <text evidence="5">The sequence shown here is derived from an EMBL/GenBank/DDBJ whole genome shotgun (WGS) entry which is preliminary data.</text>
</comment>
<gene>
    <name evidence="5" type="ORF">C1I98_35280</name>
</gene>
<dbReference type="InterPro" id="IPR011330">
    <property type="entry name" value="Glyco_hydro/deAcase_b/a-brl"/>
</dbReference>
<feature type="chain" id="PRO_5016077382" description="NodB homology domain-containing protein" evidence="3">
    <location>
        <begin position="27"/>
        <end position="250"/>
    </location>
</feature>
<dbReference type="AlphaFoldDB" id="A0A2W2EQH6"/>
<name>A0A2W2EQH6_9ACTN</name>
<dbReference type="PANTHER" id="PTHR10587:SF133">
    <property type="entry name" value="CHITIN DEACETYLASE 1-RELATED"/>
    <property type="match status" value="1"/>
</dbReference>
<feature type="domain" description="NodB homology" evidence="4">
    <location>
        <begin position="54"/>
        <end position="230"/>
    </location>
</feature>
<keyword evidence="2" id="KW-0378">Hydrolase</keyword>
<dbReference type="EMBL" id="POUA01000484">
    <property type="protein sequence ID" value="PZG24693.1"/>
    <property type="molecule type" value="Genomic_DNA"/>
</dbReference>
<dbReference type="CDD" id="cd10917">
    <property type="entry name" value="CE4_NodB_like_6s_7s"/>
    <property type="match status" value="1"/>
</dbReference>
<feature type="signal peptide" evidence="3">
    <location>
        <begin position="1"/>
        <end position="26"/>
    </location>
</feature>
<accession>A0A2W2EQH6</accession>
<dbReference type="GO" id="GO:0016020">
    <property type="term" value="C:membrane"/>
    <property type="evidence" value="ECO:0007669"/>
    <property type="project" value="TreeGrafter"/>
</dbReference>
<dbReference type="GO" id="GO:0005975">
    <property type="term" value="P:carbohydrate metabolic process"/>
    <property type="evidence" value="ECO:0007669"/>
    <property type="project" value="InterPro"/>
</dbReference>
<reference evidence="5 6" key="1">
    <citation type="submission" date="2018-01" db="EMBL/GenBank/DDBJ databases">
        <title>Draft genome sequence of Sphaerisporangium sp. 7K107.</title>
        <authorList>
            <person name="Sahin N."/>
            <person name="Saygin H."/>
            <person name="Ay H."/>
        </authorList>
    </citation>
    <scope>NUCLEOTIDE SEQUENCE [LARGE SCALE GENOMIC DNA]</scope>
    <source>
        <strain evidence="5 6">7K107</strain>
    </source>
</reference>
<dbReference type="InterPro" id="IPR002509">
    <property type="entry name" value="NODB_dom"/>
</dbReference>
<dbReference type="GO" id="GO:0016810">
    <property type="term" value="F:hydrolase activity, acting on carbon-nitrogen (but not peptide) bonds"/>
    <property type="evidence" value="ECO:0007669"/>
    <property type="project" value="InterPro"/>
</dbReference>
<dbReference type="Pfam" id="PF01522">
    <property type="entry name" value="Polysacc_deac_1"/>
    <property type="match status" value="1"/>
</dbReference>
<dbReference type="Proteomes" id="UP000248544">
    <property type="component" value="Unassembled WGS sequence"/>
</dbReference>
<keyword evidence="3" id="KW-0732">Signal</keyword>
<evidence type="ECO:0000313" key="5">
    <source>
        <dbReference type="EMBL" id="PZG24693.1"/>
    </source>
</evidence>
<dbReference type="SUPFAM" id="SSF88713">
    <property type="entry name" value="Glycoside hydrolase/deacetylase"/>
    <property type="match status" value="1"/>
</dbReference>
<evidence type="ECO:0000313" key="6">
    <source>
        <dbReference type="Proteomes" id="UP000248544"/>
    </source>
</evidence>
<proteinExistence type="predicted"/>
<keyword evidence="1" id="KW-0479">Metal-binding</keyword>